<keyword evidence="2" id="KW-1185">Reference proteome</keyword>
<organism evidence="1 2">
    <name type="scientific">Marilutibacter penaei</name>
    <dbReference type="NCBI Taxonomy" id="2759900"/>
    <lineage>
        <taxon>Bacteria</taxon>
        <taxon>Pseudomonadati</taxon>
        <taxon>Pseudomonadota</taxon>
        <taxon>Gammaproteobacteria</taxon>
        <taxon>Lysobacterales</taxon>
        <taxon>Lysobacteraceae</taxon>
        <taxon>Marilutibacter</taxon>
    </lineage>
</organism>
<protein>
    <submittedName>
        <fullName evidence="1">Porin</fullName>
    </submittedName>
</protein>
<dbReference type="AlphaFoldDB" id="A0A7W3U2A8"/>
<dbReference type="EMBL" id="JACHTE010000002">
    <property type="protein sequence ID" value="MBB1087627.1"/>
    <property type="molecule type" value="Genomic_DNA"/>
</dbReference>
<evidence type="ECO:0000313" key="2">
    <source>
        <dbReference type="Proteomes" id="UP000552587"/>
    </source>
</evidence>
<reference evidence="1 2" key="1">
    <citation type="submission" date="2020-07" db="EMBL/GenBank/DDBJ databases">
        <authorList>
            <person name="Xu S."/>
            <person name="Li A."/>
        </authorList>
    </citation>
    <scope>NUCLEOTIDE SEQUENCE [LARGE SCALE GENOMIC DNA]</scope>
    <source>
        <strain evidence="1 2">SG-8</strain>
    </source>
</reference>
<accession>A0A7W3U2A8</accession>
<dbReference type="RefSeq" id="WP_182668401.1">
    <property type="nucleotide sequence ID" value="NZ_JACHTE010000002.1"/>
</dbReference>
<dbReference type="Proteomes" id="UP000552587">
    <property type="component" value="Unassembled WGS sequence"/>
</dbReference>
<dbReference type="Gene3D" id="2.40.160.10">
    <property type="entry name" value="Porin"/>
    <property type="match status" value="1"/>
</dbReference>
<dbReference type="InterPro" id="IPR023614">
    <property type="entry name" value="Porin_dom_sf"/>
</dbReference>
<name>A0A7W3U2A8_9GAMM</name>
<evidence type="ECO:0000313" key="1">
    <source>
        <dbReference type="EMBL" id="MBB1087627.1"/>
    </source>
</evidence>
<sequence length="412" mass="46537">MRSTAANACQTTPRVPHASAVRFGRLGGVACLWVAASTQAQAPSAAGWDVDYEERRLVVRSPGDGWILEPQIRLQTRFSDPFADVPRTLDGLRHPSGSELEVRRSRFKLDVQLGTPELTLYSETELQGMEQLDLRVTWEPRDDIGLRVGQWKPEYNRERRDSSGAQQFVDRSIVNRDFTLDRQQGVMMFGRIGAGTAFDTSAWLGMFGGSGRDRFNDGGRLMHMARLQWNPAGAVLPFSQGDLARRPTPVGSVAIAAMRNRSRFTRYSSDGGGQLDGYADGTVDQYALRQWMFETALHWRGFSWQQEWHHKRVEDRVQGGRRYLEGFYAQAGWFPSEYWPAVPRPLEVAVRYARVDPGVPGHGPGREASIGANWYFDGHRNKLDFDVTRLGLTEGGESDHGWRARVQWDVSF</sequence>
<dbReference type="Pfam" id="PF07396">
    <property type="entry name" value="Porin_O_P"/>
    <property type="match status" value="1"/>
</dbReference>
<dbReference type="InterPro" id="IPR010870">
    <property type="entry name" value="Porin_O/P"/>
</dbReference>
<comment type="caution">
    <text evidence="1">The sequence shown here is derived from an EMBL/GenBank/DDBJ whole genome shotgun (WGS) entry which is preliminary data.</text>
</comment>
<gene>
    <name evidence="1" type="ORF">H4F99_03890</name>
</gene>
<proteinExistence type="predicted"/>